<reference evidence="1" key="2">
    <citation type="submission" date="2020-11" db="EMBL/GenBank/DDBJ databases">
        <authorList>
            <person name="McCartney M.A."/>
            <person name="Auch B."/>
            <person name="Kono T."/>
            <person name="Mallez S."/>
            <person name="Becker A."/>
            <person name="Gohl D.M."/>
            <person name="Silverstein K.A.T."/>
            <person name="Koren S."/>
            <person name="Bechman K.B."/>
            <person name="Herman A."/>
            <person name="Abrahante J.E."/>
            <person name="Garbe J."/>
        </authorList>
    </citation>
    <scope>NUCLEOTIDE SEQUENCE</scope>
    <source>
        <strain evidence="1">Duluth1</strain>
        <tissue evidence="1">Whole animal</tissue>
    </source>
</reference>
<evidence type="ECO:0000313" key="1">
    <source>
        <dbReference type="EMBL" id="KAH3749419.1"/>
    </source>
</evidence>
<protein>
    <submittedName>
        <fullName evidence="1">Uncharacterized protein</fullName>
    </submittedName>
</protein>
<keyword evidence="2" id="KW-1185">Reference proteome</keyword>
<reference evidence="1" key="1">
    <citation type="journal article" date="2019" name="bioRxiv">
        <title>The Genome of the Zebra Mussel, Dreissena polymorpha: A Resource for Invasive Species Research.</title>
        <authorList>
            <person name="McCartney M.A."/>
            <person name="Auch B."/>
            <person name="Kono T."/>
            <person name="Mallez S."/>
            <person name="Zhang Y."/>
            <person name="Obille A."/>
            <person name="Becker A."/>
            <person name="Abrahante J.E."/>
            <person name="Garbe J."/>
            <person name="Badalamenti J.P."/>
            <person name="Herman A."/>
            <person name="Mangelson H."/>
            <person name="Liachko I."/>
            <person name="Sullivan S."/>
            <person name="Sone E.D."/>
            <person name="Koren S."/>
            <person name="Silverstein K.A.T."/>
            <person name="Beckman K.B."/>
            <person name="Gohl D.M."/>
        </authorList>
    </citation>
    <scope>NUCLEOTIDE SEQUENCE</scope>
    <source>
        <strain evidence="1">Duluth1</strain>
        <tissue evidence="1">Whole animal</tissue>
    </source>
</reference>
<name>A0A9D4DKS1_DREPO</name>
<comment type="caution">
    <text evidence="1">The sequence shown here is derived from an EMBL/GenBank/DDBJ whole genome shotgun (WGS) entry which is preliminary data.</text>
</comment>
<gene>
    <name evidence="1" type="ORF">DPMN_183917</name>
</gene>
<evidence type="ECO:0000313" key="2">
    <source>
        <dbReference type="Proteomes" id="UP000828390"/>
    </source>
</evidence>
<sequence>MKLNLEESQLYQDSFQIVRFKAVPGTPRVLLHQLWNQQCLMIHQLPAQGRGLSTSPSHRSLRASHRYMRLL</sequence>
<proteinExistence type="predicted"/>
<accession>A0A9D4DKS1</accession>
<dbReference type="Proteomes" id="UP000828390">
    <property type="component" value="Unassembled WGS sequence"/>
</dbReference>
<dbReference type="EMBL" id="JAIWYP010000010">
    <property type="protein sequence ID" value="KAH3749419.1"/>
    <property type="molecule type" value="Genomic_DNA"/>
</dbReference>
<dbReference type="AlphaFoldDB" id="A0A9D4DKS1"/>
<organism evidence="1 2">
    <name type="scientific">Dreissena polymorpha</name>
    <name type="common">Zebra mussel</name>
    <name type="synonym">Mytilus polymorpha</name>
    <dbReference type="NCBI Taxonomy" id="45954"/>
    <lineage>
        <taxon>Eukaryota</taxon>
        <taxon>Metazoa</taxon>
        <taxon>Spiralia</taxon>
        <taxon>Lophotrochozoa</taxon>
        <taxon>Mollusca</taxon>
        <taxon>Bivalvia</taxon>
        <taxon>Autobranchia</taxon>
        <taxon>Heteroconchia</taxon>
        <taxon>Euheterodonta</taxon>
        <taxon>Imparidentia</taxon>
        <taxon>Neoheterodontei</taxon>
        <taxon>Myida</taxon>
        <taxon>Dreissenoidea</taxon>
        <taxon>Dreissenidae</taxon>
        <taxon>Dreissena</taxon>
    </lineage>
</organism>